<keyword evidence="4" id="KW-1185">Reference proteome</keyword>
<dbReference type="EMBL" id="HG994365">
    <property type="protein sequence ID" value="CAF2078911.1"/>
    <property type="molecule type" value="Genomic_DNA"/>
</dbReference>
<name>A0A078H3G6_BRANA</name>
<evidence type="ECO:0000313" key="3">
    <source>
        <dbReference type="EMBL" id="CDY32366.1"/>
    </source>
</evidence>
<organism evidence="3 4">
    <name type="scientific">Brassica napus</name>
    <name type="common">Rape</name>
    <dbReference type="NCBI Taxonomy" id="3708"/>
    <lineage>
        <taxon>Eukaryota</taxon>
        <taxon>Viridiplantae</taxon>
        <taxon>Streptophyta</taxon>
        <taxon>Embryophyta</taxon>
        <taxon>Tracheophyta</taxon>
        <taxon>Spermatophyta</taxon>
        <taxon>Magnoliopsida</taxon>
        <taxon>eudicotyledons</taxon>
        <taxon>Gunneridae</taxon>
        <taxon>Pentapetalae</taxon>
        <taxon>rosids</taxon>
        <taxon>malvids</taxon>
        <taxon>Brassicales</taxon>
        <taxon>Brassicaceae</taxon>
        <taxon>Brassiceae</taxon>
        <taxon>Brassica</taxon>
    </lineage>
</organism>
<dbReference type="PaxDb" id="3708-A0A078H3G6"/>
<dbReference type="Proteomes" id="UP000028999">
    <property type="component" value="Unassembled WGS sequence"/>
</dbReference>
<accession>A0A078H3G6</accession>
<dbReference type="EMBL" id="LK032292">
    <property type="protein sequence ID" value="CDY32366.1"/>
    <property type="molecule type" value="Genomic_DNA"/>
</dbReference>
<proteinExistence type="predicted"/>
<feature type="compositionally biased region" description="Basic and acidic residues" evidence="1">
    <location>
        <begin position="29"/>
        <end position="51"/>
    </location>
</feature>
<sequence length="51" mass="5971">MARALRNPPSPRRYMGTEPSPECASRYGAKGDRHFKDRSVSEDVFHREHKR</sequence>
<reference evidence="3 4" key="1">
    <citation type="journal article" date="2014" name="Science">
        <title>Plant genetics. Early allopolyploid evolution in the post-Neolithic Brassica napus oilseed genome.</title>
        <authorList>
            <person name="Chalhoub B."/>
            <person name="Denoeud F."/>
            <person name="Liu S."/>
            <person name="Parkin I.A."/>
            <person name="Tang H."/>
            <person name="Wang X."/>
            <person name="Chiquet J."/>
            <person name="Belcram H."/>
            <person name="Tong C."/>
            <person name="Samans B."/>
            <person name="Correa M."/>
            <person name="Da Silva C."/>
            <person name="Just J."/>
            <person name="Falentin C."/>
            <person name="Koh C.S."/>
            <person name="Le Clainche I."/>
            <person name="Bernard M."/>
            <person name="Bento P."/>
            <person name="Noel B."/>
            <person name="Labadie K."/>
            <person name="Alberti A."/>
            <person name="Charles M."/>
            <person name="Arnaud D."/>
            <person name="Guo H."/>
            <person name="Daviaud C."/>
            <person name="Alamery S."/>
            <person name="Jabbari K."/>
            <person name="Zhao M."/>
            <person name="Edger P.P."/>
            <person name="Chelaifa H."/>
            <person name="Tack D."/>
            <person name="Lassalle G."/>
            <person name="Mestiri I."/>
            <person name="Schnel N."/>
            <person name="Le Paslier M.C."/>
            <person name="Fan G."/>
            <person name="Renault V."/>
            <person name="Bayer P.E."/>
            <person name="Golicz A.A."/>
            <person name="Manoli S."/>
            <person name="Lee T.H."/>
            <person name="Thi V.H."/>
            <person name="Chalabi S."/>
            <person name="Hu Q."/>
            <person name="Fan C."/>
            <person name="Tollenaere R."/>
            <person name="Lu Y."/>
            <person name="Battail C."/>
            <person name="Shen J."/>
            <person name="Sidebottom C.H."/>
            <person name="Wang X."/>
            <person name="Canaguier A."/>
            <person name="Chauveau A."/>
            <person name="Berard A."/>
            <person name="Deniot G."/>
            <person name="Guan M."/>
            <person name="Liu Z."/>
            <person name="Sun F."/>
            <person name="Lim Y.P."/>
            <person name="Lyons E."/>
            <person name="Town C.D."/>
            <person name="Bancroft I."/>
            <person name="Wang X."/>
            <person name="Meng J."/>
            <person name="Ma J."/>
            <person name="Pires J.C."/>
            <person name="King G.J."/>
            <person name="Brunel D."/>
            <person name="Delourme R."/>
            <person name="Renard M."/>
            <person name="Aury J.M."/>
            <person name="Adams K.L."/>
            <person name="Batley J."/>
            <person name="Snowdon R.J."/>
            <person name="Tost J."/>
            <person name="Edwards D."/>
            <person name="Zhou Y."/>
            <person name="Hua W."/>
            <person name="Sharpe A.G."/>
            <person name="Paterson A.H."/>
            <person name="Guan C."/>
            <person name="Wincker P."/>
        </authorList>
    </citation>
    <scope>NUCLEOTIDE SEQUENCE [LARGE SCALE GENOMIC DNA]</scope>
    <source>
        <strain evidence="4">cv. Darmor-bzh</strain>
    </source>
</reference>
<evidence type="ECO:0000313" key="2">
    <source>
        <dbReference type="EMBL" id="CAF2078911.1"/>
    </source>
</evidence>
<reference evidence="3" key="2">
    <citation type="submission" date="2014-06" db="EMBL/GenBank/DDBJ databases">
        <authorList>
            <person name="Genoscope - CEA"/>
        </authorList>
    </citation>
    <scope>NUCLEOTIDE SEQUENCE</scope>
</reference>
<dbReference type="AlphaFoldDB" id="A0A078H3G6"/>
<evidence type="ECO:0000313" key="4">
    <source>
        <dbReference type="Proteomes" id="UP000028999"/>
    </source>
</evidence>
<dbReference type="Proteomes" id="UP001295469">
    <property type="component" value="Chromosome C01"/>
</dbReference>
<dbReference type="Gramene" id="CDY32366">
    <property type="protein sequence ID" value="CDY32366"/>
    <property type="gene ID" value="GSBRNA2T00051897001"/>
</dbReference>
<reference evidence="2" key="3">
    <citation type="submission" date="2021-01" db="EMBL/GenBank/DDBJ databases">
        <authorList>
            <consortium name="Genoscope - CEA"/>
            <person name="William W."/>
        </authorList>
    </citation>
    <scope>NUCLEOTIDE SEQUENCE</scope>
</reference>
<protein>
    <submittedName>
        <fullName evidence="2">(rape) hypothetical protein</fullName>
    </submittedName>
    <submittedName>
        <fullName evidence="3">BnaC01g36850D protein</fullName>
    </submittedName>
</protein>
<evidence type="ECO:0000256" key="1">
    <source>
        <dbReference type="SAM" id="MobiDB-lite"/>
    </source>
</evidence>
<feature type="region of interest" description="Disordered" evidence="1">
    <location>
        <begin position="1"/>
        <end position="51"/>
    </location>
</feature>
<gene>
    <name evidence="3" type="primary">BnaC01g36850D</name>
    <name evidence="2" type="ORF">DARMORV10_C01P49990.1</name>
    <name evidence="3" type="ORF">GSBRNA2T00051897001</name>
</gene>